<feature type="region of interest" description="Disordered" evidence="1">
    <location>
        <begin position="86"/>
        <end position="110"/>
    </location>
</feature>
<name>A0A448XQF5_9PLAT</name>
<evidence type="ECO:0000313" key="3">
    <source>
        <dbReference type="Proteomes" id="UP000784294"/>
    </source>
</evidence>
<evidence type="ECO:0000256" key="1">
    <source>
        <dbReference type="SAM" id="MobiDB-lite"/>
    </source>
</evidence>
<keyword evidence="3" id="KW-1185">Reference proteome</keyword>
<reference evidence="2" key="1">
    <citation type="submission" date="2018-11" db="EMBL/GenBank/DDBJ databases">
        <authorList>
            <consortium name="Pathogen Informatics"/>
        </authorList>
    </citation>
    <scope>NUCLEOTIDE SEQUENCE</scope>
</reference>
<sequence>MTPCIYRLLFRRASYRQSGINVKRDDWVMHVSDGIQRSPDRHVVVTIRPRVLQEAGWRLYVNNSVLVTENATLPLHPSVFPRWAPAKSGDDAAGNQTLPEADTSSISGLSDPDGAPTYFVVVFPTKGNLVLLPPPLPFPRPSDSGPLYPRRLAGEASLPTGDHLPGWSGDSQASSVSDVLVVAQFHASDILQGRLAYKHGPAEVGLKPIYDFVRIWDLNTGQTFSLNFTILPINSQAPSLKSDLPIQVRHTFVPPHGCFVDYFSSLLRSLGQSSMIRA</sequence>
<dbReference type="AlphaFoldDB" id="A0A448XQF5"/>
<dbReference type="Proteomes" id="UP000784294">
    <property type="component" value="Unassembled WGS sequence"/>
</dbReference>
<dbReference type="OrthoDB" id="430044at2759"/>
<proteinExistence type="predicted"/>
<protein>
    <submittedName>
        <fullName evidence="2">Uncharacterized protein</fullName>
    </submittedName>
</protein>
<accession>A0A448XQF5</accession>
<organism evidence="2 3">
    <name type="scientific">Protopolystoma xenopodis</name>
    <dbReference type="NCBI Taxonomy" id="117903"/>
    <lineage>
        <taxon>Eukaryota</taxon>
        <taxon>Metazoa</taxon>
        <taxon>Spiralia</taxon>
        <taxon>Lophotrochozoa</taxon>
        <taxon>Platyhelminthes</taxon>
        <taxon>Monogenea</taxon>
        <taxon>Polyopisthocotylea</taxon>
        <taxon>Polystomatidea</taxon>
        <taxon>Polystomatidae</taxon>
        <taxon>Protopolystoma</taxon>
    </lineage>
</organism>
<gene>
    <name evidence="2" type="ORF">PXEA_LOCUS35761</name>
</gene>
<evidence type="ECO:0000313" key="2">
    <source>
        <dbReference type="EMBL" id="VEL42321.1"/>
    </source>
</evidence>
<comment type="caution">
    <text evidence="2">The sequence shown here is derived from an EMBL/GenBank/DDBJ whole genome shotgun (WGS) entry which is preliminary data.</text>
</comment>
<feature type="compositionally biased region" description="Polar residues" evidence="1">
    <location>
        <begin position="94"/>
        <end position="108"/>
    </location>
</feature>
<dbReference type="EMBL" id="CAAALY010273778">
    <property type="protein sequence ID" value="VEL42321.1"/>
    <property type="molecule type" value="Genomic_DNA"/>
</dbReference>